<dbReference type="SUPFAM" id="SSF56112">
    <property type="entry name" value="Protein kinase-like (PK-like)"/>
    <property type="match status" value="1"/>
</dbReference>
<name>A0A948TK71_9LACO</name>
<evidence type="ECO:0000259" key="1">
    <source>
        <dbReference type="Pfam" id="PF01636"/>
    </source>
</evidence>
<sequence>MDLDLDEGWQISSAGGSTGSAFMGTRASQKIFLKRNPSPFLAALSAEGITPKLIWTKRVASGDVFTAQDWINGRTLTADEMAGPEVAHLLHRVHSSTTLQAILRQVDGRILQPRQLLDNYLINLPGTLYAHPFLKHVINDLQQRLAFINLDEVTVTHGDLNHKNWLLSDSHRLYLVDWDQAIFADPMYDVSFILFNYIPQANWHDWLAMYGMHWSDAIAQRINWYGSIVFLNMIKEQYHQQRFTSMNHYIIQLQQILNNK</sequence>
<comment type="caution">
    <text evidence="2">The sequence shown here is derived from an EMBL/GenBank/DDBJ whole genome shotgun (WGS) entry which is preliminary data.</text>
</comment>
<dbReference type="Proteomes" id="UP000777303">
    <property type="component" value="Unassembled WGS sequence"/>
</dbReference>
<feature type="domain" description="Aminoglycoside phosphotransferase" evidence="1">
    <location>
        <begin position="40"/>
        <end position="216"/>
    </location>
</feature>
<organism evidence="2 3">
    <name type="scientific">Candidatus Paralactobacillus gallistercoris</name>
    <dbReference type="NCBI Taxonomy" id="2838724"/>
    <lineage>
        <taxon>Bacteria</taxon>
        <taxon>Bacillati</taxon>
        <taxon>Bacillota</taxon>
        <taxon>Bacilli</taxon>
        <taxon>Lactobacillales</taxon>
        <taxon>Lactobacillaceae</taxon>
        <taxon>Lactobacillus</taxon>
    </lineage>
</organism>
<evidence type="ECO:0000313" key="3">
    <source>
        <dbReference type="Proteomes" id="UP000777303"/>
    </source>
</evidence>
<evidence type="ECO:0000313" key="2">
    <source>
        <dbReference type="EMBL" id="MBU3851782.1"/>
    </source>
</evidence>
<reference evidence="2" key="1">
    <citation type="journal article" date="2021" name="PeerJ">
        <title>Extensive microbial diversity within the chicken gut microbiome revealed by metagenomics and culture.</title>
        <authorList>
            <person name="Gilroy R."/>
            <person name="Ravi A."/>
            <person name="Getino M."/>
            <person name="Pursley I."/>
            <person name="Horton D.L."/>
            <person name="Alikhan N.F."/>
            <person name="Baker D."/>
            <person name="Gharbi K."/>
            <person name="Hall N."/>
            <person name="Watson M."/>
            <person name="Adriaenssens E.M."/>
            <person name="Foster-Nyarko E."/>
            <person name="Jarju S."/>
            <person name="Secka A."/>
            <person name="Antonio M."/>
            <person name="Oren A."/>
            <person name="Chaudhuri R.R."/>
            <person name="La Ragione R."/>
            <person name="Hildebrand F."/>
            <person name="Pallen M.J."/>
        </authorList>
    </citation>
    <scope>NUCLEOTIDE SEQUENCE</scope>
    <source>
        <strain evidence="2">F6-6636</strain>
    </source>
</reference>
<dbReference type="InterPro" id="IPR052077">
    <property type="entry name" value="CcrZ_PhaseVar_Mediator"/>
</dbReference>
<dbReference type="AlphaFoldDB" id="A0A948TK71"/>
<gene>
    <name evidence="2" type="ORF">H9901_03690</name>
</gene>
<dbReference type="InterPro" id="IPR011009">
    <property type="entry name" value="Kinase-like_dom_sf"/>
</dbReference>
<dbReference type="PANTHER" id="PTHR40086">
    <property type="entry name" value="PHOSPHOTRANSFERASE YTMP-RELATED"/>
    <property type="match status" value="1"/>
</dbReference>
<protein>
    <submittedName>
        <fullName evidence="2">Phosphotransferase family protein</fullName>
    </submittedName>
</protein>
<dbReference type="Gene3D" id="3.90.1200.10">
    <property type="match status" value="1"/>
</dbReference>
<dbReference type="Pfam" id="PF01636">
    <property type="entry name" value="APH"/>
    <property type="match status" value="1"/>
</dbReference>
<dbReference type="PANTHER" id="PTHR40086:SF1">
    <property type="entry name" value="CELL CYCLE REGULATOR CCRZ"/>
    <property type="match status" value="1"/>
</dbReference>
<dbReference type="EMBL" id="JAHLFS010000048">
    <property type="protein sequence ID" value="MBU3851782.1"/>
    <property type="molecule type" value="Genomic_DNA"/>
</dbReference>
<proteinExistence type="predicted"/>
<accession>A0A948TK71</accession>
<reference evidence="2" key="2">
    <citation type="submission" date="2021-04" db="EMBL/GenBank/DDBJ databases">
        <authorList>
            <person name="Gilroy R."/>
        </authorList>
    </citation>
    <scope>NUCLEOTIDE SEQUENCE</scope>
    <source>
        <strain evidence="2">F6-6636</strain>
    </source>
</reference>
<dbReference type="InterPro" id="IPR002575">
    <property type="entry name" value="Aminoglycoside_PTrfase"/>
</dbReference>